<reference evidence="5 6" key="1">
    <citation type="journal article" date="2013" name="Genome Biol.">
        <title>The genome sequence of the most widely cultivated cacao type and its use to identify candidate genes regulating pod color.</title>
        <authorList>
            <person name="Motamayor J.C."/>
            <person name="Mockaitis K."/>
            <person name="Schmutz J."/>
            <person name="Haiminen N."/>
            <person name="Iii D.L."/>
            <person name="Cornejo O."/>
            <person name="Findley S.D."/>
            <person name="Zheng P."/>
            <person name="Utro F."/>
            <person name="Royaert S."/>
            <person name="Saski C."/>
            <person name="Jenkins J."/>
            <person name="Podicheti R."/>
            <person name="Zhao M."/>
            <person name="Scheffler B.E."/>
            <person name="Stack J.C."/>
            <person name="Feltus F.A."/>
            <person name="Mustiga G.M."/>
            <person name="Amores F."/>
            <person name="Phillips W."/>
            <person name="Marelli J.P."/>
            <person name="May G.D."/>
            <person name="Shapiro H."/>
            <person name="Ma J."/>
            <person name="Bustamante C.D."/>
            <person name="Schnell R.J."/>
            <person name="Main D."/>
            <person name="Gilbert D."/>
            <person name="Parida L."/>
            <person name="Kuhn D.N."/>
        </authorList>
    </citation>
    <scope>NUCLEOTIDE SEQUENCE [LARGE SCALE GENOMIC DNA]</scope>
    <source>
        <strain evidence="6">cv. Matina 1-6</strain>
    </source>
</reference>
<feature type="domain" description="Gnk2-homologous" evidence="4">
    <location>
        <begin position="136"/>
        <end position="244"/>
    </location>
</feature>
<dbReference type="CDD" id="cd23509">
    <property type="entry name" value="Gnk2-like"/>
    <property type="match status" value="2"/>
</dbReference>
<dbReference type="STRING" id="3641.A0A061GGN7"/>
<gene>
    <name evidence="5" type="ORF">TCM_030145</name>
</gene>
<accession>A0A061GGN7</accession>
<dbReference type="HOGENOM" id="CLU_000288_35_0_1"/>
<dbReference type="PROSITE" id="PS51473">
    <property type="entry name" value="GNK2"/>
    <property type="match status" value="2"/>
</dbReference>
<dbReference type="EMBL" id="CM001884">
    <property type="protein sequence ID" value="EOY28588.1"/>
    <property type="molecule type" value="Genomic_DNA"/>
</dbReference>
<dbReference type="Proteomes" id="UP000026915">
    <property type="component" value="Chromosome 6"/>
</dbReference>
<dbReference type="Pfam" id="PF01657">
    <property type="entry name" value="Stress-antifung"/>
    <property type="match status" value="2"/>
</dbReference>
<feature type="compositionally biased region" description="Polar residues" evidence="3">
    <location>
        <begin position="259"/>
        <end position="269"/>
    </location>
</feature>
<proteinExistence type="predicted"/>
<evidence type="ECO:0000256" key="2">
    <source>
        <dbReference type="ARBA" id="ARBA00022737"/>
    </source>
</evidence>
<dbReference type="AlphaFoldDB" id="A0A061GGN7"/>
<dbReference type="InParanoid" id="A0A061GGN7"/>
<feature type="domain" description="Gnk2-homologous" evidence="4">
    <location>
        <begin position="31"/>
        <end position="130"/>
    </location>
</feature>
<protein>
    <submittedName>
        <fullName evidence="5">Cysteine-rich RLK (RECEPTOR-like protein kinase) 26</fullName>
    </submittedName>
</protein>
<dbReference type="Gramene" id="EOY28588">
    <property type="protein sequence ID" value="EOY28588"/>
    <property type="gene ID" value="TCM_030145"/>
</dbReference>
<evidence type="ECO:0000259" key="4">
    <source>
        <dbReference type="PROSITE" id="PS51473"/>
    </source>
</evidence>
<evidence type="ECO:0000313" key="5">
    <source>
        <dbReference type="EMBL" id="EOY28588.1"/>
    </source>
</evidence>
<keyword evidence="6" id="KW-1185">Reference proteome</keyword>
<keyword evidence="5" id="KW-0808">Transferase</keyword>
<keyword evidence="1" id="KW-0732">Signal</keyword>
<feature type="region of interest" description="Disordered" evidence="3">
    <location>
        <begin position="246"/>
        <end position="269"/>
    </location>
</feature>
<keyword evidence="5" id="KW-0418">Kinase</keyword>
<keyword evidence="2" id="KW-0677">Repeat</keyword>
<dbReference type="PANTHER" id="PTHR32099">
    <property type="entry name" value="CYSTEINE-RICH REPEAT SECRETORY PROTEIN"/>
    <property type="match status" value="1"/>
</dbReference>
<dbReference type="eggNOG" id="ENOG502QWDY">
    <property type="taxonomic scope" value="Eukaryota"/>
</dbReference>
<organism evidence="5 6">
    <name type="scientific">Theobroma cacao</name>
    <name type="common">Cacao</name>
    <name type="synonym">Cocoa</name>
    <dbReference type="NCBI Taxonomy" id="3641"/>
    <lineage>
        <taxon>Eukaryota</taxon>
        <taxon>Viridiplantae</taxon>
        <taxon>Streptophyta</taxon>
        <taxon>Embryophyta</taxon>
        <taxon>Tracheophyta</taxon>
        <taxon>Spermatophyta</taxon>
        <taxon>Magnoliopsida</taxon>
        <taxon>eudicotyledons</taxon>
        <taxon>Gunneridae</taxon>
        <taxon>Pentapetalae</taxon>
        <taxon>rosids</taxon>
        <taxon>malvids</taxon>
        <taxon>Malvales</taxon>
        <taxon>Malvaceae</taxon>
        <taxon>Byttnerioideae</taxon>
        <taxon>Theobroma</taxon>
    </lineage>
</organism>
<dbReference type="OMA" id="DEIGPAY"/>
<dbReference type="InterPro" id="IPR038408">
    <property type="entry name" value="GNK2_sf"/>
</dbReference>
<dbReference type="Gene3D" id="3.30.430.20">
    <property type="entry name" value="Gnk2 domain, C-X8-C-X2-C motif"/>
    <property type="match status" value="2"/>
</dbReference>
<dbReference type="GO" id="GO:0016301">
    <property type="term" value="F:kinase activity"/>
    <property type="evidence" value="ECO:0007669"/>
    <property type="project" value="UniProtKB-KW"/>
</dbReference>
<name>A0A061GGN7_THECC</name>
<dbReference type="PANTHER" id="PTHR32099:SF35">
    <property type="entry name" value="CYSTEINE-RICH REPEAT SECRETORY PROTEIN 38-LIKE"/>
    <property type="match status" value="1"/>
</dbReference>
<evidence type="ECO:0000313" key="6">
    <source>
        <dbReference type="Proteomes" id="UP000026915"/>
    </source>
</evidence>
<dbReference type="FunFam" id="3.30.430.20:FF:000002">
    <property type="entry name" value="Cysteine-rich receptor-like protein kinase 10"/>
    <property type="match status" value="1"/>
</dbReference>
<dbReference type="InterPro" id="IPR002902">
    <property type="entry name" value="GNK2"/>
</dbReference>
<evidence type="ECO:0000256" key="1">
    <source>
        <dbReference type="ARBA" id="ARBA00022729"/>
    </source>
</evidence>
<evidence type="ECO:0000256" key="3">
    <source>
        <dbReference type="SAM" id="MobiDB-lite"/>
    </source>
</evidence>
<sequence length="269" mass="29766">MATESSRKLFLIFFFPGLTSLVTLTIAIDPYFESRCANNTGNYTANSAYERDLSSLFNEISSTTKLNSGFFHSKFGEVNAIALCRGDVKLNVCTSCLNDTISEMKERCPRYKEAIGWSEFCMLRYSSRDISERLELSPEACIYDLNDVIGDRDAYIQEVVMLVDNLRSRAAAGGTLLKYAADNSSHGAYQMLYALVQCTPDLSKQDCNDCLEGATRKIRGCCTGKNGCRVLLPSCNLRFESYPFSDAAPAIPPPQSPSDNQSTEGRVSK</sequence>